<evidence type="ECO:0000256" key="1">
    <source>
        <dbReference type="ARBA" id="ARBA00010641"/>
    </source>
</evidence>
<dbReference type="AlphaFoldDB" id="A0A517N2K5"/>
<feature type="region of interest" description="Disordered" evidence="5">
    <location>
        <begin position="126"/>
        <end position="158"/>
    </location>
</feature>
<dbReference type="GO" id="GO:0003677">
    <property type="term" value="F:DNA binding"/>
    <property type="evidence" value="ECO:0007669"/>
    <property type="project" value="InterPro"/>
</dbReference>
<keyword evidence="3" id="KW-0731">Sigma factor</keyword>
<keyword evidence="4" id="KW-0804">Transcription</keyword>
<evidence type="ECO:0000313" key="8">
    <source>
        <dbReference type="EMBL" id="QDT01367.1"/>
    </source>
</evidence>
<evidence type="ECO:0000259" key="7">
    <source>
        <dbReference type="Pfam" id="PF08281"/>
    </source>
</evidence>
<dbReference type="InterPro" id="IPR039425">
    <property type="entry name" value="RNA_pol_sigma-70-like"/>
</dbReference>
<dbReference type="SUPFAM" id="SSF88659">
    <property type="entry name" value="Sigma3 and sigma4 domains of RNA polymerase sigma factors"/>
    <property type="match status" value="1"/>
</dbReference>
<feature type="compositionally biased region" description="Basic and acidic residues" evidence="5">
    <location>
        <begin position="132"/>
        <end position="146"/>
    </location>
</feature>
<dbReference type="Gene3D" id="1.10.1740.10">
    <property type="match status" value="1"/>
</dbReference>
<dbReference type="Pfam" id="PF08281">
    <property type="entry name" value="Sigma70_r4_2"/>
    <property type="match status" value="1"/>
</dbReference>
<dbReference type="OrthoDB" id="9785675at2"/>
<dbReference type="InterPro" id="IPR013324">
    <property type="entry name" value="RNA_pol_sigma_r3/r4-like"/>
</dbReference>
<dbReference type="InterPro" id="IPR007627">
    <property type="entry name" value="RNA_pol_sigma70_r2"/>
</dbReference>
<evidence type="ECO:0000256" key="4">
    <source>
        <dbReference type="ARBA" id="ARBA00023163"/>
    </source>
</evidence>
<dbReference type="PANTHER" id="PTHR43133">
    <property type="entry name" value="RNA POLYMERASE ECF-TYPE SIGMA FACTO"/>
    <property type="match status" value="1"/>
</dbReference>
<sequence length="235" mass="26256">MSTYEYWGTILFRFTSTSTAAVESSVSDPVPTDNSSLTDDSAIEDDQAIAAVRAGDTQAYGPLVEKYQDRLFNTLLRVAGSREDAADLVQDAFVQAYVKLDAFRGDSQFYTWLYRVGMNLALSHRRHRKNRESRATRSLEAARENVGDEPVDNQPSAEEQVLSDEQTEQVHAAIGQLGDEHRQILVLRELESCSYEQITEILGLPVGTVRSRLFRARLQLKEKLSSLLGEPIGQG</sequence>
<dbReference type="InterPro" id="IPR013249">
    <property type="entry name" value="RNA_pol_sigma70_r4_t2"/>
</dbReference>
<accession>A0A517N2K5</accession>
<feature type="domain" description="RNA polymerase sigma-70 region 2" evidence="6">
    <location>
        <begin position="63"/>
        <end position="129"/>
    </location>
</feature>
<keyword evidence="9" id="KW-1185">Reference proteome</keyword>
<dbReference type="GO" id="GO:0016987">
    <property type="term" value="F:sigma factor activity"/>
    <property type="evidence" value="ECO:0007669"/>
    <property type="project" value="UniProtKB-KW"/>
</dbReference>
<evidence type="ECO:0000313" key="9">
    <source>
        <dbReference type="Proteomes" id="UP000319852"/>
    </source>
</evidence>
<gene>
    <name evidence="8" type="primary">rpoE_4</name>
    <name evidence="8" type="ORF">HG15A2_47090</name>
</gene>
<name>A0A517N2K5_9BACT</name>
<comment type="similarity">
    <text evidence="1">Belongs to the sigma-70 factor family. ECF subfamily.</text>
</comment>
<dbReference type="EMBL" id="CP036263">
    <property type="protein sequence ID" value="QDT01367.1"/>
    <property type="molecule type" value="Genomic_DNA"/>
</dbReference>
<dbReference type="Gene3D" id="1.10.10.10">
    <property type="entry name" value="Winged helix-like DNA-binding domain superfamily/Winged helix DNA-binding domain"/>
    <property type="match status" value="1"/>
</dbReference>
<reference evidence="8 9" key="1">
    <citation type="submission" date="2019-02" db="EMBL/GenBank/DDBJ databases">
        <title>Deep-cultivation of Planctomycetes and their phenomic and genomic characterization uncovers novel biology.</title>
        <authorList>
            <person name="Wiegand S."/>
            <person name="Jogler M."/>
            <person name="Boedeker C."/>
            <person name="Pinto D."/>
            <person name="Vollmers J."/>
            <person name="Rivas-Marin E."/>
            <person name="Kohn T."/>
            <person name="Peeters S.H."/>
            <person name="Heuer A."/>
            <person name="Rast P."/>
            <person name="Oberbeckmann S."/>
            <person name="Bunk B."/>
            <person name="Jeske O."/>
            <person name="Meyerdierks A."/>
            <person name="Storesund J.E."/>
            <person name="Kallscheuer N."/>
            <person name="Luecker S."/>
            <person name="Lage O.M."/>
            <person name="Pohl T."/>
            <person name="Merkel B.J."/>
            <person name="Hornburger P."/>
            <person name="Mueller R.-W."/>
            <person name="Bruemmer F."/>
            <person name="Labrenz M."/>
            <person name="Spormann A.M."/>
            <person name="Op den Camp H."/>
            <person name="Overmann J."/>
            <person name="Amann R."/>
            <person name="Jetten M.S.M."/>
            <person name="Mascher T."/>
            <person name="Medema M.H."/>
            <person name="Devos D.P."/>
            <person name="Kaster A.-K."/>
            <person name="Ovreas L."/>
            <person name="Rohde M."/>
            <person name="Galperin M.Y."/>
            <person name="Jogler C."/>
        </authorList>
    </citation>
    <scope>NUCLEOTIDE SEQUENCE [LARGE SCALE GENOMIC DNA]</scope>
    <source>
        <strain evidence="8 9">HG15A2</strain>
    </source>
</reference>
<dbReference type="InterPro" id="IPR013325">
    <property type="entry name" value="RNA_pol_sigma_r2"/>
</dbReference>
<dbReference type="PANTHER" id="PTHR43133:SF51">
    <property type="entry name" value="RNA POLYMERASE SIGMA FACTOR"/>
    <property type="match status" value="1"/>
</dbReference>
<evidence type="ECO:0000256" key="3">
    <source>
        <dbReference type="ARBA" id="ARBA00023082"/>
    </source>
</evidence>
<dbReference type="InterPro" id="IPR036388">
    <property type="entry name" value="WH-like_DNA-bd_sf"/>
</dbReference>
<dbReference type="Pfam" id="PF04542">
    <property type="entry name" value="Sigma70_r2"/>
    <property type="match status" value="1"/>
</dbReference>
<dbReference type="KEGG" id="amob:HG15A2_47090"/>
<proteinExistence type="inferred from homology"/>
<dbReference type="Proteomes" id="UP000319852">
    <property type="component" value="Chromosome"/>
</dbReference>
<protein>
    <submittedName>
        <fullName evidence="8">ECF RNA polymerase sigma-E factor</fullName>
    </submittedName>
</protein>
<evidence type="ECO:0000259" key="6">
    <source>
        <dbReference type="Pfam" id="PF04542"/>
    </source>
</evidence>
<dbReference type="NCBIfam" id="TIGR02937">
    <property type="entry name" value="sigma70-ECF"/>
    <property type="match status" value="1"/>
</dbReference>
<dbReference type="CDD" id="cd06171">
    <property type="entry name" value="Sigma70_r4"/>
    <property type="match status" value="1"/>
</dbReference>
<feature type="domain" description="RNA polymerase sigma factor 70 region 4 type 2" evidence="7">
    <location>
        <begin position="168"/>
        <end position="220"/>
    </location>
</feature>
<keyword evidence="2" id="KW-0805">Transcription regulation</keyword>
<dbReference type="RefSeq" id="WP_145063499.1">
    <property type="nucleotide sequence ID" value="NZ_CP036263.1"/>
</dbReference>
<dbReference type="InterPro" id="IPR014284">
    <property type="entry name" value="RNA_pol_sigma-70_dom"/>
</dbReference>
<organism evidence="8 9">
    <name type="scientific">Adhaeretor mobilis</name>
    <dbReference type="NCBI Taxonomy" id="1930276"/>
    <lineage>
        <taxon>Bacteria</taxon>
        <taxon>Pseudomonadati</taxon>
        <taxon>Planctomycetota</taxon>
        <taxon>Planctomycetia</taxon>
        <taxon>Pirellulales</taxon>
        <taxon>Lacipirellulaceae</taxon>
        <taxon>Adhaeretor</taxon>
    </lineage>
</organism>
<dbReference type="GO" id="GO:0006352">
    <property type="term" value="P:DNA-templated transcription initiation"/>
    <property type="evidence" value="ECO:0007669"/>
    <property type="project" value="InterPro"/>
</dbReference>
<evidence type="ECO:0000256" key="2">
    <source>
        <dbReference type="ARBA" id="ARBA00023015"/>
    </source>
</evidence>
<dbReference type="SUPFAM" id="SSF88946">
    <property type="entry name" value="Sigma2 domain of RNA polymerase sigma factors"/>
    <property type="match status" value="1"/>
</dbReference>
<evidence type="ECO:0000256" key="5">
    <source>
        <dbReference type="SAM" id="MobiDB-lite"/>
    </source>
</evidence>